<feature type="domain" description="EcoEI R protein C-terminal" evidence="1">
    <location>
        <begin position="1"/>
        <end position="50"/>
    </location>
</feature>
<organism evidence="2">
    <name type="scientific">mine drainage metagenome</name>
    <dbReference type="NCBI Taxonomy" id="410659"/>
    <lineage>
        <taxon>unclassified sequences</taxon>
        <taxon>metagenomes</taxon>
        <taxon>ecological metagenomes</taxon>
    </lineage>
</organism>
<proteinExistence type="predicted"/>
<reference evidence="2" key="1">
    <citation type="submission" date="2016-10" db="EMBL/GenBank/DDBJ databases">
        <title>Sequence of Gallionella enrichment culture.</title>
        <authorList>
            <person name="Poehlein A."/>
            <person name="Muehling M."/>
            <person name="Daniel R."/>
        </authorList>
    </citation>
    <scope>NUCLEOTIDE SEQUENCE</scope>
</reference>
<dbReference type="Pfam" id="PF08463">
    <property type="entry name" value="EcoEI_R_C"/>
    <property type="match status" value="1"/>
</dbReference>
<dbReference type="EMBL" id="MLJW01000293">
    <property type="protein sequence ID" value="OIQ90416.1"/>
    <property type="molecule type" value="Genomic_DNA"/>
</dbReference>
<dbReference type="AlphaFoldDB" id="A0A1J5R364"/>
<sequence length="52" mass="5757">MIRDHIAANLGIEPDDFEYAPFAQEGGLGKVYQLFGNELNSFIEQLNESLAA</sequence>
<protein>
    <recommendedName>
        <fullName evidence="1">EcoEI R protein C-terminal domain-containing protein</fullName>
    </recommendedName>
</protein>
<dbReference type="GO" id="GO:0003677">
    <property type="term" value="F:DNA binding"/>
    <property type="evidence" value="ECO:0007669"/>
    <property type="project" value="InterPro"/>
</dbReference>
<dbReference type="GO" id="GO:0003824">
    <property type="term" value="F:catalytic activity"/>
    <property type="evidence" value="ECO:0007669"/>
    <property type="project" value="InterPro"/>
</dbReference>
<comment type="caution">
    <text evidence="2">The sequence shown here is derived from an EMBL/GenBank/DDBJ whole genome shotgun (WGS) entry which is preliminary data.</text>
</comment>
<evidence type="ECO:0000313" key="2">
    <source>
        <dbReference type="EMBL" id="OIQ90416.1"/>
    </source>
</evidence>
<accession>A0A1J5R364</accession>
<dbReference type="InterPro" id="IPR013670">
    <property type="entry name" value="EcoEI_R_C_dom"/>
</dbReference>
<gene>
    <name evidence="2" type="ORF">GALL_277010</name>
</gene>
<name>A0A1J5R364_9ZZZZ</name>
<dbReference type="GO" id="GO:0006304">
    <property type="term" value="P:DNA modification"/>
    <property type="evidence" value="ECO:0007669"/>
    <property type="project" value="InterPro"/>
</dbReference>
<evidence type="ECO:0000259" key="1">
    <source>
        <dbReference type="Pfam" id="PF08463"/>
    </source>
</evidence>